<organism evidence="5 6">
    <name type="scientific">Ladona fulva</name>
    <name type="common">Scarce chaser dragonfly</name>
    <name type="synonym">Libellula fulva</name>
    <dbReference type="NCBI Taxonomy" id="123851"/>
    <lineage>
        <taxon>Eukaryota</taxon>
        <taxon>Metazoa</taxon>
        <taxon>Ecdysozoa</taxon>
        <taxon>Arthropoda</taxon>
        <taxon>Hexapoda</taxon>
        <taxon>Insecta</taxon>
        <taxon>Pterygota</taxon>
        <taxon>Palaeoptera</taxon>
        <taxon>Odonata</taxon>
        <taxon>Epiprocta</taxon>
        <taxon>Anisoptera</taxon>
        <taxon>Libelluloidea</taxon>
        <taxon>Libellulidae</taxon>
        <taxon>Ladona</taxon>
    </lineage>
</organism>
<dbReference type="GO" id="GO:0005634">
    <property type="term" value="C:nucleus"/>
    <property type="evidence" value="ECO:0007669"/>
    <property type="project" value="TreeGrafter"/>
</dbReference>
<name>A0A8K0P6T1_LADFU</name>
<dbReference type="GO" id="GO:1990592">
    <property type="term" value="P:protein K69-linked ufmylation"/>
    <property type="evidence" value="ECO:0007669"/>
    <property type="project" value="TreeGrafter"/>
</dbReference>
<dbReference type="Pfam" id="PF03671">
    <property type="entry name" value="Ufm1"/>
    <property type="match status" value="1"/>
</dbReference>
<dbReference type="Gene3D" id="3.10.20.90">
    <property type="entry name" value="Phosphatidylinositol 3-kinase Catalytic Subunit, Chain A, domain 1"/>
    <property type="match status" value="1"/>
</dbReference>
<protein>
    <recommendedName>
        <fullName evidence="2">Ubiquitin-fold modifier 1</fullName>
    </recommendedName>
</protein>
<gene>
    <name evidence="5" type="ORF">J437_LFUL012726</name>
</gene>
<dbReference type="PANTHER" id="PTHR15825">
    <property type="entry name" value="UBIQUITIN-FOLD MODIFIER 1"/>
    <property type="match status" value="1"/>
</dbReference>
<dbReference type="FunFam" id="3.10.20.90:FF:000044">
    <property type="entry name" value="Ubiquitin-fold modifier 1"/>
    <property type="match status" value="1"/>
</dbReference>
<reference evidence="5" key="1">
    <citation type="submission" date="2013-04" db="EMBL/GenBank/DDBJ databases">
        <authorList>
            <person name="Qu J."/>
            <person name="Murali S.C."/>
            <person name="Bandaranaike D."/>
            <person name="Bellair M."/>
            <person name="Blankenburg K."/>
            <person name="Chao H."/>
            <person name="Dinh H."/>
            <person name="Doddapaneni H."/>
            <person name="Downs B."/>
            <person name="Dugan-Rocha S."/>
            <person name="Elkadiri S."/>
            <person name="Gnanaolivu R.D."/>
            <person name="Hernandez B."/>
            <person name="Javaid M."/>
            <person name="Jayaseelan J.C."/>
            <person name="Lee S."/>
            <person name="Li M."/>
            <person name="Ming W."/>
            <person name="Munidasa M."/>
            <person name="Muniz J."/>
            <person name="Nguyen L."/>
            <person name="Ongeri F."/>
            <person name="Osuji N."/>
            <person name="Pu L.-L."/>
            <person name="Puazo M."/>
            <person name="Qu C."/>
            <person name="Quiroz J."/>
            <person name="Raj R."/>
            <person name="Weissenberger G."/>
            <person name="Xin Y."/>
            <person name="Zou X."/>
            <person name="Han Y."/>
            <person name="Richards S."/>
            <person name="Worley K."/>
            <person name="Muzny D."/>
            <person name="Gibbs R."/>
        </authorList>
    </citation>
    <scope>NUCLEOTIDE SEQUENCE</scope>
    <source>
        <strain evidence="5">Sampled in the wild</strain>
    </source>
</reference>
<dbReference type="GO" id="GO:0005737">
    <property type="term" value="C:cytoplasm"/>
    <property type="evidence" value="ECO:0007669"/>
    <property type="project" value="TreeGrafter"/>
</dbReference>
<keyword evidence="6" id="KW-1185">Reference proteome</keyword>
<comment type="similarity">
    <text evidence="1">Belongs to the UFM1 family.</text>
</comment>
<keyword evidence="3" id="KW-1017">Isopeptide bond</keyword>
<proteinExistence type="inferred from homology"/>
<evidence type="ECO:0000256" key="2">
    <source>
        <dbReference type="ARBA" id="ARBA00015319"/>
    </source>
</evidence>
<evidence type="ECO:0000313" key="6">
    <source>
        <dbReference type="Proteomes" id="UP000792457"/>
    </source>
</evidence>
<accession>A0A8K0P6T1</accession>
<dbReference type="CDD" id="cd01766">
    <property type="entry name" value="Ubl_UFM1"/>
    <property type="match status" value="1"/>
</dbReference>
<dbReference type="PANTHER" id="PTHR15825:SF0">
    <property type="entry name" value="UBIQUITIN-FOLD MODIFIER 1"/>
    <property type="match status" value="1"/>
</dbReference>
<evidence type="ECO:0000256" key="4">
    <source>
        <dbReference type="ARBA" id="ARBA00022786"/>
    </source>
</evidence>
<dbReference type="InterPro" id="IPR005375">
    <property type="entry name" value="UFM1"/>
</dbReference>
<dbReference type="InterPro" id="IPR029071">
    <property type="entry name" value="Ubiquitin-like_domsf"/>
</dbReference>
<dbReference type="Proteomes" id="UP000792457">
    <property type="component" value="Unassembled WGS sequence"/>
</dbReference>
<comment type="caution">
    <text evidence="5">The sequence shown here is derived from an EMBL/GenBank/DDBJ whole genome shotgun (WGS) entry which is preliminary data.</text>
</comment>
<dbReference type="AlphaFoldDB" id="A0A8K0P6T1"/>
<dbReference type="SUPFAM" id="SSF54236">
    <property type="entry name" value="Ubiquitin-like"/>
    <property type="match status" value="1"/>
</dbReference>
<reference evidence="5" key="2">
    <citation type="submission" date="2017-10" db="EMBL/GenBank/DDBJ databases">
        <title>Ladona fulva Genome sequencing and assembly.</title>
        <authorList>
            <person name="Murali S."/>
            <person name="Richards S."/>
            <person name="Bandaranaike D."/>
            <person name="Bellair M."/>
            <person name="Blankenburg K."/>
            <person name="Chao H."/>
            <person name="Dinh H."/>
            <person name="Doddapaneni H."/>
            <person name="Dugan-Rocha S."/>
            <person name="Elkadiri S."/>
            <person name="Gnanaolivu R."/>
            <person name="Hernandez B."/>
            <person name="Skinner E."/>
            <person name="Javaid M."/>
            <person name="Lee S."/>
            <person name="Li M."/>
            <person name="Ming W."/>
            <person name="Munidasa M."/>
            <person name="Muniz J."/>
            <person name="Nguyen L."/>
            <person name="Hughes D."/>
            <person name="Osuji N."/>
            <person name="Pu L.-L."/>
            <person name="Puazo M."/>
            <person name="Qu C."/>
            <person name="Quiroz J."/>
            <person name="Raj R."/>
            <person name="Weissenberger G."/>
            <person name="Xin Y."/>
            <person name="Zou X."/>
            <person name="Han Y."/>
            <person name="Worley K."/>
            <person name="Muzny D."/>
            <person name="Gibbs R."/>
        </authorList>
    </citation>
    <scope>NUCLEOTIDE SEQUENCE</scope>
    <source>
        <strain evidence="5">Sampled in the wild</strain>
    </source>
</reference>
<dbReference type="EMBL" id="KZ309283">
    <property type="protein sequence ID" value="KAG8238115.1"/>
    <property type="molecule type" value="Genomic_DNA"/>
</dbReference>
<sequence length="350" mass="39908">MDEKNDILSIFHNIDNLLEVYENPNWFKLATVSEMEILFKCALSLENVFKDLSRKGLLSLFKKKLEEWWIYRGAPYEYGVNFFECVCDKILNNVIVNTKHSLVAENAVDWYLKHCGVERLANVTNELLAFGDSYRMLANLTQGKDVMEYIAKGQLLLSFLVKDSNLGRRERVVSYIRNIENNSVSTFLCLLSLPASNPEFSRIQEIVLDTTLVKLNDHDNFCHVADVDESLLINVIKRYPSFLEALILKGIQVGKLFNYDLENGVCDWINEEVDISYDRYVLLSVPENTPFTAVLKFAAEEFKVPAETSAIITDDGVGINPQQTAGNIFLKHGSDLRLIPRDRVGFLSSI</sequence>
<evidence type="ECO:0000256" key="1">
    <source>
        <dbReference type="ARBA" id="ARBA00010230"/>
    </source>
</evidence>
<evidence type="ECO:0000313" key="5">
    <source>
        <dbReference type="EMBL" id="KAG8238115.1"/>
    </source>
</evidence>
<dbReference type="OrthoDB" id="284357at2759"/>
<evidence type="ECO:0000256" key="3">
    <source>
        <dbReference type="ARBA" id="ARBA00022499"/>
    </source>
</evidence>
<keyword evidence="4" id="KW-0833">Ubl conjugation pathway</keyword>